<dbReference type="PROSITE" id="PS01001">
    <property type="entry name" value="SDH_CYT_2"/>
    <property type="match status" value="1"/>
</dbReference>
<keyword evidence="8" id="KW-0479">Metal-binding</keyword>
<evidence type="ECO:0000256" key="6">
    <source>
        <dbReference type="ARBA" id="ARBA00022617"/>
    </source>
</evidence>
<evidence type="ECO:0000256" key="7">
    <source>
        <dbReference type="ARBA" id="ARBA00022692"/>
    </source>
</evidence>
<feature type="transmembrane region" description="Helical" evidence="13">
    <location>
        <begin position="62"/>
        <end position="83"/>
    </location>
</feature>
<comment type="function">
    <text evidence="2">Membrane-anchoring subunit of succinate dehydrogenase (SDH).</text>
</comment>
<feature type="transmembrane region" description="Helical" evidence="13">
    <location>
        <begin position="106"/>
        <end position="128"/>
    </location>
</feature>
<reference evidence="14 15" key="1">
    <citation type="submission" date="2020-05" db="EMBL/GenBank/DDBJ databases">
        <title>Azospirillum oleiclasticum sp. nov, a nitrogen-fixing and heavy crude oil-emulsifying bacterium isolated from the crude oil of Yumen Oilfield.</title>
        <authorList>
            <person name="Wu D."/>
            <person name="Cai M."/>
            <person name="Zhang X."/>
        </authorList>
    </citation>
    <scope>NUCLEOTIDE SEQUENCE [LARGE SCALE GENOMIC DNA]</scope>
    <source>
        <strain evidence="14 15">ROY-1-1-2</strain>
    </source>
</reference>
<dbReference type="NCBIfam" id="TIGR02970">
    <property type="entry name" value="succ_dehyd_cytB"/>
    <property type="match status" value="1"/>
</dbReference>
<comment type="similarity">
    <text evidence="4">Belongs to the cytochrome b560 family.</text>
</comment>
<dbReference type="PANTHER" id="PTHR10978:SF5">
    <property type="entry name" value="SUCCINATE DEHYDROGENASE CYTOCHROME B560 SUBUNIT, MITOCHONDRIAL"/>
    <property type="match status" value="1"/>
</dbReference>
<comment type="subunit">
    <text evidence="12">Part of an enzyme complex containing four subunits: a flavoprotein, an iron-sulfur protein, plus two membrane-anchoring proteins, SdhC and SdhD. The complex can form homotrimers.</text>
</comment>
<keyword evidence="11 13" id="KW-0472">Membrane</keyword>
<comment type="subcellular location">
    <subcellularLocation>
        <location evidence="3">Membrane</location>
        <topology evidence="3">Multi-pass membrane protein</topology>
    </subcellularLocation>
</comment>
<evidence type="ECO:0000256" key="5">
    <source>
        <dbReference type="ARBA" id="ARBA00020076"/>
    </source>
</evidence>
<dbReference type="Proteomes" id="UP000584642">
    <property type="component" value="Unassembled WGS sequence"/>
</dbReference>
<feature type="transmembrane region" description="Helical" evidence="13">
    <location>
        <begin position="26"/>
        <end position="50"/>
    </location>
</feature>
<keyword evidence="6" id="KW-0349">Heme</keyword>
<comment type="cofactor">
    <cofactor evidence="1">
        <name>heme</name>
        <dbReference type="ChEBI" id="CHEBI:30413"/>
    </cofactor>
</comment>
<dbReference type="EMBL" id="JABFDB010000021">
    <property type="protein sequence ID" value="NYZ22734.1"/>
    <property type="molecule type" value="Genomic_DNA"/>
</dbReference>
<dbReference type="InterPro" id="IPR000701">
    <property type="entry name" value="SuccDH_FuR_B_TM-su"/>
</dbReference>
<organism evidence="14 15">
    <name type="scientific">Azospirillum oleiclasticum</name>
    <dbReference type="NCBI Taxonomy" id="2735135"/>
    <lineage>
        <taxon>Bacteria</taxon>
        <taxon>Pseudomonadati</taxon>
        <taxon>Pseudomonadota</taxon>
        <taxon>Alphaproteobacteria</taxon>
        <taxon>Rhodospirillales</taxon>
        <taxon>Azospirillaceae</taxon>
        <taxon>Azospirillum</taxon>
    </lineage>
</organism>
<dbReference type="RefSeq" id="WP_180284505.1">
    <property type="nucleotide sequence ID" value="NZ_JABFDB010000021.1"/>
</dbReference>
<evidence type="ECO:0000256" key="10">
    <source>
        <dbReference type="ARBA" id="ARBA00023004"/>
    </source>
</evidence>
<keyword evidence="10" id="KW-0408">Iron</keyword>
<comment type="caution">
    <text evidence="14">The sequence shown here is derived from an EMBL/GenBank/DDBJ whole genome shotgun (WGS) entry which is preliminary data.</text>
</comment>
<proteinExistence type="inferred from homology"/>
<evidence type="ECO:0000256" key="8">
    <source>
        <dbReference type="ARBA" id="ARBA00022723"/>
    </source>
</evidence>
<evidence type="ECO:0000256" key="4">
    <source>
        <dbReference type="ARBA" id="ARBA00007244"/>
    </source>
</evidence>
<gene>
    <name evidence="14" type="primary">sdhC</name>
    <name evidence="14" type="ORF">HND93_23735</name>
</gene>
<dbReference type="PIRSF" id="PIRSF000178">
    <property type="entry name" value="SDH_cyt_b560"/>
    <property type="match status" value="1"/>
</dbReference>
<evidence type="ECO:0000313" key="14">
    <source>
        <dbReference type="EMBL" id="NYZ22734.1"/>
    </source>
</evidence>
<dbReference type="PROSITE" id="PS01000">
    <property type="entry name" value="SDH_CYT_1"/>
    <property type="match status" value="1"/>
</dbReference>
<protein>
    <recommendedName>
        <fullName evidence="5">Succinate dehydrogenase cytochrome b556 subunit</fullName>
    </recommendedName>
</protein>
<dbReference type="InterPro" id="IPR018495">
    <property type="entry name" value="Succ_DH_cyt_bsu_CS"/>
</dbReference>
<evidence type="ECO:0000256" key="12">
    <source>
        <dbReference type="ARBA" id="ARBA00025912"/>
    </source>
</evidence>
<dbReference type="SUPFAM" id="SSF81343">
    <property type="entry name" value="Fumarate reductase respiratory complex transmembrane subunits"/>
    <property type="match status" value="1"/>
</dbReference>
<dbReference type="Gene3D" id="1.20.1300.10">
    <property type="entry name" value="Fumarate reductase/succinate dehydrogenase, transmembrane subunit"/>
    <property type="match status" value="1"/>
</dbReference>
<evidence type="ECO:0000256" key="13">
    <source>
        <dbReference type="SAM" id="Phobius"/>
    </source>
</evidence>
<keyword evidence="15" id="KW-1185">Reference proteome</keyword>
<evidence type="ECO:0000256" key="2">
    <source>
        <dbReference type="ARBA" id="ARBA00004050"/>
    </source>
</evidence>
<accession>A0ABX2TF07</accession>
<evidence type="ECO:0000256" key="9">
    <source>
        <dbReference type="ARBA" id="ARBA00022989"/>
    </source>
</evidence>
<dbReference type="Pfam" id="PF01127">
    <property type="entry name" value="Sdh_cyt"/>
    <property type="match status" value="1"/>
</dbReference>
<evidence type="ECO:0000256" key="3">
    <source>
        <dbReference type="ARBA" id="ARBA00004141"/>
    </source>
</evidence>
<evidence type="ECO:0000256" key="1">
    <source>
        <dbReference type="ARBA" id="ARBA00001971"/>
    </source>
</evidence>
<dbReference type="CDD" id="cd03499">
    <property type="entry name" value="SQR_TypeC_SdhC"/>
    <property type="match status" value="1"/>
</dbReference>
<sequence length="129" mass="14056">MANGSSRPLSPHLQVYRWQWTMALSILHRATGIALTVGTLLLAWWLIAAAAGPAAFARAQGFIGSGLGMLMLFGWTFALYYHLCAGIRHLVWDAGYGFELQYAQRGAYIVIGAAVGLTIMSWIIGLAVW</sequence>
<dbReference type="InterPro" id="IPR034804">
    <property type="entry name" value="SQR/QFR_C/D"/>
</dbReference>
<keyword evidence="9 13" id="KW-1133">Transmembrane helix</keyword>
<evidence type="ECO:0000313" key="15">
    <source>
        <dbReference type="Proteomes" id="UP000584642"/>
    </source>
</evidence>
<evidence type="ECO:0000256" key="11">
    <source>
        <dbReference type="ARBA" id="ARBA00023136"/>
    </source>
</evidence>
<name>A0ABX2TF07_9PROT</name>
<keyword evidence="7 13" id="KW-0812">Transmembrane</keyword>
<dbReference type="InterPro" id="IPR014314">
    <property type="entry name" value="Succ_DH_cytb556"/>
</dbReference>
<dbReference type="PANTHER" id="PTHR10978">
    <property type="entry name" value="SUCCINATE DEHYDROGENASE CYTOCHROME B560 SUBUNIT"/>
    <property type="match status" value="1"/>
</dbReference>